<dbReference type="AlphaFoldDB" id="H3DEF8"/>
<feature type="domain" description="Kinesin motor" evidence="6">
    <location>
        <begin position="80"/>
        <end position="207"/>
    </location>
</feature>
<keyword evidence="4" id="KW-0963">Cytoplasm</keyword>
<dbReference type="SUPFAM" id="SSF52540">
    <property type="entry name" value="P-loop containing nucleoside triphosphate hydrolases"/>
    <property type="match status" value="1"/>
</dbReference>
<protein>
    <recommendedName>
        <fullName evidence="6">Kinesin motor domain-containing protein</fullName>
    </recommendedName>
</protein>
<dbReference type="PANTHER" id="PTHR47971">
    <property type="entry name" value="KINESIN-RELATED PROTEIN 6"/>
    <property type="match status" value="1"/>
</dbReference>
<evidence type="ECO:0000256" key="2">
    <source>
        <dbReference type="ARBA" id="ARBA00022741"/>
    </source>
</evidence>
<evidence type="ECO:0000256" key="4">
    <source>
        <dbReference type="ARBA" id="ARBA00023212"/>
    </source>
</evidence>
<dbReference type="PANTHER" id="PTHR47971:SF20">
    <property type="entry name" value="KINESIN-LIKE PROTEIN KIF24"/>
    <property type="match status" value="1"/>
</dbReference>
<dbReference type="InterPro" id="IPR001752">
    <property type="entry name" value="Kinesin_motor_dom"/>
</dbReference>
<dbReference type="InterPro" id="IPR036961">
    <property type="entry name" value="Kinesin_motor_dom_sf"/>
</dbReference>
<evidence type="ECO:0000256" key="5">
    <source>
        <dbReference type="PROSITE-ProRule" id="PRU00283"/>
    </source>
</evidence>
<evidence type="ECO:0000256" key="1">
    <source>
        <dbReference type="ARBA" id="ARBA00004245"/>
    </source>
</evidence>
<dbReference type="InterPro" id="IPR027417">
    <property type="entry name" value="P-loop_NTPase"/>
</dbReference>
<dbReference type="SMART" id="SM00129">
    <property type="entry name" value="KISc"/>
    <property type="match status" value="1"/>
</dbReference>
<comment type="similarity">
    <text evidence="5">Belongs to the TRAFAC class myosin-kinesin ATPase superfamily. Kinesin family.</text>
</comment>
<comment type="caution">
    <text evidence="5">Lacks conserved residue(s) required for the propagation of feature annotation.</text>
</comment>
<dbReference type="InterPro" id="IPR027640">
    <property type="entry name" value="Kinesin-like_fam"/>
</dbReference>
<dbReference type="Proteomes" id="UP000007303">
    <property type="component" value="Unassembled WGS sequence"/>
</dbReference>
<dbReference type="InParanoid" id="H3DEF8"/>
<dbReference type="GO" id="GO:0007019">
    <property type="term" value="P:microtubule depolymerization"/>
    <property type="evidence" value="ECO:0007669"/>
    <property type="project" value="TreeGrafter"/>
</dbReference>
<keyword evidence="3" id="KW-0067">ATP-binding</keyword>
<organism evidence="7 8">
    <name type="scientific">Tetraodon nigroviridis</name>
    <name type="common">Spotted green pufferfish</name>
    <name type="synonym">Chelonodon nigroviridis</name>
    <dbReference type="NCBI Taxonomy" id="99883"/>
    <lineage>
        <taxon>Eukaryota</taxon>
        <taxon>Metazoa</taxon>
        <taxon>Chordata</taxon>
        <taxon>Craniata</taxon>
        <taxon>Vertebrata</taxon>
        <taxon>Euteleostomi</taxon>
        <taxon>Actinopterygii</taxon>
        <taxon>Neopterygii</taxon>
        <taxon>Teleostei</taxon>
        <taxon>Neoteleostei</taxon>
        <taxon>Acanthomorphata</taxon>
        <taxon>Eupercaria</taxon>
        <taxon>Tetraodontiformes</taxon>
        <taxon>Tetradontoidea</taxon>
        <taxon>Tetraodontidae</taxon>
        <taxon>Tetraodon</taxon>
    </lineage>
</organism>
<dbReference type="GeneTree" id="ENSGT00940000154046"/>
<dbReference type="PROSITE" id="PS50067">
    <property type="entry name" value="KINESIN_MOTOR_2"/>
    <property type="match status" value="1"/>
</dbReference>
<evidence type="ECO:0000256" key="3">
    <source>
        <dbReference type="ARBA" id="ARBA00022840"/>
    </source>
</evidence>
<dbReference type="GO" id="GO:0005524">
    <property type="term" value="F:ATP binding"/>
    <property type="evidence" value="ECO:0007669"/>
    <property type="project" value="UniProtKB-KW"/>
</dbReference>
<sequence length="207" mass="22816">MEDYPILGISSAEDRTQLLRLGQMLKSLNLCTSSILIMFSGRKAPMKKCTKELHILWCSTCSTAIEAAPPVLPTVRRVQGKTHTMLGSSLEGPGLYALAVRDVFSHLSATKTHPPLLVFVSFFEIYCGQLYDLLNNRKRCWEDGQKVVHISGLHEIRADSVSSLLQVVSHGMAGRTQGMSGVNAHSSRSHAMLQLQLRAPNQQMAGR</sequence>
<dbReference type="Ensembl" id="ENSTNIT00000019129.1">
    <property type="protein sequence ID" value="ENSTNIP00000018901.1"/>
    <property type="gene ID" value="ENSTNIG00000015818.1"/>
</dbReference>
<evidence type="ECO:0000259" key="6">
    <source>
        <dbReference type="PROSITE" id="PS50067"/>
    </source>
</evidence>
<name>H3DEF8_TETNG</name>
<keyword evidence="4" id="KW-0206">Cytoskeleton</keyword>
<evidence type="ECO:0000313" key="7">
    <source>
        <dbReference type="Ensembl" id="ENSTNIP00000018901.1"/>
    </source>
</evidence>
<dbReference type="GO" id="GO:0003777">
    <property type="term" value="F:microtubule motor activity"/>
    <property type="evidence" value="ECO:0007669"/>
    <property type="project" value="InterPro"/>
</dbReference>
<accession>H3DEF8</accession>
<dbReference type="STRING" id="99883.ENSTNIP00000018901"/>
<reference evidence="8" key="1">
    <citation type="journal article" date="2004" name="Nature">
        <title>Genome duplication in the teleost fish Tetraodon nigroviridis reveals the early vertebrate proto-karyotype.</title>
        <authorList>
            <person name="Jaillon O."/>
            <person name="Aury J.-M."/>
            <person name="Brunet F."/>
            <person name="Petit J.-L."/>
            <person name="Stange-Thomann N."/>
            <person name="Mauceli E."/>
            <person name="Bouneau L."/>
            <person name="Fischer C."/>
            <person name="Ozouf-Costaz C."/>
            <person name="Bernot A."/>
            <person name="Nicaud S."/>
            <person name="Jaffe D."/>
            <person name="Fisher S."/>
            <person name="Lutfalla G."/>
            <person name="Dossat C."/>
            <person name="Segurens B."/>
            <person name="Dasilva C."/>
            <person name="Salanoubat M."/>
            <person name="Levy M."/>
            <person name="Boudet N."/>
            <person name="Castellano S."/>
            <person name="Anthouard V."/>
            <person name="Jubin C."/>
            <person name="Castelli V."/>
            <person name="Katinka M."/>
            <person name="Vacherie B."/>
            <person name="Biemont C."/>
            <person name="Skalli Z."/>
            <person name="Cattolico L."/>
            <person name="Poulain J."/>
            <person name="De Berardinis V."/>
            <person name="Cruaud C."/>
            <person name="Duprat S."/>
            <person name="Brottier P."/>
            <person name="Coutanceau J.-P."/>
            <person name="Gouzy J."/>
            <person name="Parra G."/>
            <person name="Lardier G."/>
            <person name="Chapple C."/>
            <person name="McKernan K.J."/>
            <person name="McEwan P."/>
            <person name="Bosak S."/>
            <person name="Kellis M."/>
            <person name="Volff J.-N."/>
            <person name="Guigo R."/>
            <person name="Zody M.C."/>
            <person name="Mesirov J."/>
            <person name="Lindblad-Toh K."/>
            <person name="Birren B."/>
            <person name="Nusbaum C."/>
            <person name="Kahn D."/>
            <person name="Robinson-Rechavi M."/>
            <person name="Laudet V."/>
            <person name="Schachter V."/>
            <person name="Quetier F."/>
            <person name="Saurin W."/>
            <person name="Scarpelli C."/>
            <person name="Wincker P."/>
            <person name="Lander E.S."/>
            <person name="Weissenbach J."/>
            <person name="Roest Crollius H."/>
        </authorList>
    </citation>
    <scope>NUCLEOTIDE SEQUENCE [LARGE SCALE GENOMIC DNA]</scope>
</reference>
<proteinExistence type="inferred from homology"/>
<evidence type="ECO:0000313" key="8">
    <source>
        <dbReference type="Proteomes" id="UP000007303"/>
    </source>
</evidence>
<reference evidence="7" key="3">
    <citation type="submission" date="2025-09" db="UniProtKB">
        <authorList>
            <consortium name="Ensembl"/>
        </authorList>
    </citation>
    <scope>IDENTIFICATION</scope>
</reference>
<comment type="subcellular location">
    <subcellularLocation>
        <location evidence="1">Cytoplasm</location>
        <location evidence="1">Cytoskeleton</location>
    </subcellularLocation>
</comment>
<dbReference type="Pfam" id="PF00225">
    <property type="entry name" value="Kinesin"/>
    <property type="match status" value="1"/>
</dbReference>
<dbReference type="GO" id="GO:0008017">
    <property type="term" value="F:microtubule binding"/>
    <property type="evidence" value="ECO:0007669"/>
    <property type="project" value="InterPro"/>
</dbReference>
<keyword evidence="8" id="KW-1185">Reference proteome</keyword>
<dbReference type="Gene3D" id="3.40.850.10">
    <property type="entry name" value="Kinesin motor domain"/>
    <property type="match status" value="1"/>
</dbReference>
<dbReference type="GO" id="GO:0005874">
    <property type="term" value="C:microtubule"/>
    <property type="evidence" value="ECO:0007669"/>
    <property type="project" value="TreeGrafter"/>
</dbReference>
<keyword evidence="2" id="KW-0547">Nucleotide-binding</keyword>
<reference evidence="7" key="2">
    <citation type="submission" date="2025-08" db="UniProtKB">
        <authorList>
            <consortium name="Ensembl"/>
        </authorList>
    </citation>
    <scope>IDENTIFICATION</scope>
</reference>
<dbReference type="HOGENOM" id="CLU_1331557_0_0_1"/>
<dbReference type="GO" id="GO:0007018">
    <property type="term" value="P:microtubule-based movement"/>
    <property type="evidence" value="ECO:0007669"/>
    <property type="project" value="InterPro"/>
</dbReference>